<dbReference type="InterPro" id="IPR036116">
    <property type="entry name" value="FN3_sf"/>
</dbReference>
<reference evidence="2 3" key="1">
    <citation type="submission" date="2018-11" db="EMBL/GenBank/DDBJ databases">
        <title>Sequencing the genomes of 1000 actinobacteria strains.</title>
        <authorList>
            <person name="Klenk H.-P."/>
        </authorList>
    </citation>
    <scope>NUCLEOTIDE SEQUENCE [LARGE SCALE GENOMIC DNA]</scope>
    <source>
        <strain evidence="2 3">DSM 43634</strain>
    </source>
</reference>
<evidence type="ECO:0000313" key="3">
    <source>
        <dbReference type="Proteomes" id="UP000271683"/>
    </source>
</evidence>
<dbReference type="EMBL" id="RJKL01000001">
    <property type="protein sequence ID" value="ROP29558.1"/>
    <property type="molecule type" value="Genomic_DNA"/>
</dbReference>
<keyword evidence="1" id="KW-0732">Signal</keyword>
<proteinExistence type="predicted"/>
<protein>
    <recommendedName>
        <fullName evidence="4">Fibronectin type-III domain-containing protein</fullName>
    </recommendedName>
</protein>
<dbReference type="AlphaFoldDB" id="A0A3N1GH81"/>
<sequence length="255" mass="27287">MKLSRMVAVLSLSLLGSLAAPISASAAVTPPAPEAPPTPVNVNKNRAYMSPMETQLFWAPAPRATSYDVTVTDGTTTNTYSVPSSAYYIAMGTSIKRFTLRVPTPDKCTSYKITLAARNAGGVSAPVLMTEKTLAPTIVTKAFATRGSAPTIGKFTMSAPHWRGYLGDPVRGTAWADDPMNATGTLNVKMDLVRLVDNKVVNTASWAVGRWSTGTRTQNFFGLEAKRAYVLQVTISNGWGSCSRQVGKILLPRLP</sequence>
<organism evidence="2 3">
    <name type="scientific">Couchioplanes caeruleus</name>
    <dbReference type="NCBI Taxonomy" id="56438"/>
    <lineage>
        <taxon>Bacteria</taxon>
        <taxon>Bacillati</taxon>
        <taxon>Actinomycetota</taxon>
        <taxon>Actinomycetes</taxon>
        <taxon>Micromonosporales</taxon>
        <taxon>Micromonosporaceae</taxon>
        <taxon>Couchioplanes</taxon>
    </lineage>
</organism>
<accession>A0A3N1GH81</accession>
<dbReference type="Proteomes" id="UP000271683">
    <property type="component" value="Unassembled WGS sequence"/>
</dbReference>
<evidence type="ECO:0000256" key="1">
    <source>
        <dbReference type="SAM" id="SignalP"/>
    </source>
</evidence>
<comment type="caution">
    <text evidence="2">The sequence shown here is derived from an EMBL/GenBank/DDBJ whole genome shotgun (WGS) entry which is preliminary data.</text>
</comment>
<dbReference type="RefSeq" id="WP_143163081.1">
    <property type="nucleotide sequence ID" value="NZ_RJKL01000001.1"/>
</dbReference>
<evidence type="ECO:0000313" key="2">
    <source>
        <dbReference type="EMBL" id="ROP29558.1"/>
    </source>
</evidence>
<gene>
    <name evidence="2" type="ORF">EDD30_2359</name>
</gene>
<name>A0A3N1GH81_9ACTN</name>
<dbReference type="SUPFAM" id="SSF49265">
    <property type="entry name" value="Fibronectin type III"/>
    <property type="match status" value="1"/>
</dbReference>
<feature type="signal peptide" evidence="1">
    <location>
        <begin position="1"/>
        <end position="26"/>
    </location>
</feature>
<feature type="chain" id="PRO_5018110575" description="Fibronectin type-III domain-containing protein" evidence="1">
    <location>
        <begin position="27"/>
        <end position="255"/>
    </location>
</feature>
<evidence type="ECO:0008006" key="4">
    <source>
        <dbReference type="Google" id="ProtNLM"/>
    </source>
</evidence>